<dbReference type="NCBIfam" id="NF033625">
    <property type="entry name" value="HpxZ"/>
    <property type="match status" value="1"/>
</dbReference>
<dbReference type="InterPro" id="IPR024507">
    <property type="entry name" value="AtzH-like"/>
</dbReference>
<dbReference type="Proteomes" id="UP001262754">
    <property type="component" value="Unassembled WGS sequence"/>
</dbReference>
<accession>A0ABU1MVA8</accession>
<protein>
    <recommendedName>
        <fullName evidence="3">Oxalurate catabolism protein HpxZ</fullName>
    </recommendedName>
</protein>
<dbReference type="Pfam" id="PF11533">
    <property type="entry name" value="AtzH-like"/>
    <property type="match status" value="1"/>
</dbReference>
<keyword evidence="2" id="KW-1185">Reference proteome</keyword>
<reference evidence="1 2" key="1">
    <citation type="submission" date="2023-07" db="EMBL/GenBank/DDBJ databases">
        <title>Sorghum-associated microbial communities from plants grown in Nebraska, USA.</title>
        <authorList>
            <person name="Schachtman D."/>
        </authorList>
    </citation>
    <scope>NUCLEOTIDE SEQUENCE [LARGE SCALE GENOMIC DNA]</scope>
    <source>
        <strain evidence="1 2">DS2154</strain>
    </source>
</reference>
<proteinExistence type="predicted"/>
<organism evidence="1 2">
    <name type="scientific">Caulobacter rhizosphaerae</name>
    <dbReference type="NCBI Taxonomy" id="2010972"/>
    <lineage>
        <taxon>Bacteria</taxon>
        <taxon>Pseudomonadati</taxon>
        <taxon>Pseudomonadota</taxon>
        <taxon>Alphaproteobacteria</taxon>
        <taxon>Caulobacterales</taxon>
        <taxon>Caulobacteraceae</taxon>
        <taxon>Caulobacter</taxon>
    </lineage>
</organism>
<gene>
    <name evidence="1" type="ORF">J2800_000848</name>
</gene>
<dbReference type="Gene3D" id="3.10.450.50">
    <property type="match status" value="1"/>
</dbReference>
<evidence type="ECO:0008006" key="3">
    <source>
        <dbReference type="Google" id="ProtNLM"/>
    </source>
</evidence>
<name>A0ABU1MVA8_9CAUL</name>
<dbReference type="RefSeq" id="WP_310029391.1">
    <property type="nucleotide sequence ID" value="NZ_JAVDRL010000002.1"/>
</dbReference>
<dbReference type="EMBL" id="JAVDRL010000002">
    <property type="protein sequence ID" value="MDR6530124.1"/>
    <property type="molecule type" value="Genomic_DNA"/>
</dbReference>
<evidence type="ECO:0000313" key="2">
    <source>
        <dbReference type="Proteomes" id="UP001262754"/>
    </source>
</evidence>
<evidence type="ECO:0000313" key="1">
    <source>
        <dbReference type="EMBL" id="MDR6530124.1"/>
    </source>
</evidence>
<dbReference type="SUPFAM" id="SSF54427">
    <property type="entry name" value="NTF2-like"/>
    <property type="match status" value="1"/>
</dbReference>
<sequence length="134" mass="14755">MTSVNDPDVLAEVTAAVDAYETALMTNDVEALDGFFRDAPETVRYGVAENLYGFEAIAAFRIGRSGGSPQRSRLRTEITTFGRDFAVANVEFQREGAKRTGRQSQAWIRTETGWKIVSAHVSLLQDGVDQRLAP</sequence>
<comment type="caution">
    <text evidence="1">The sequence shown here is derived from an EMBL/GenBank/DDBJ whole genome shotgun (WGS) entry which is preliminary data.</text>
</comment>
<dbReference type="InterPro" id="IPR032710">
    <property type="entry name" value="NTF2-like_dom_sf"/>
</dbReference>